<dbReference type="SUPFAM" id="SSF53955">
    <property type="entry name" value="Lysozyme-like"/>
    <property type="match status" value="1"/>
</dbReference>
<name>A0AAW9JUQ7_CARML</name>
<dbReference type="Pfam" id="PF10145">
    <property type="entry name" value="PhageMin_Tail"/>
    <property type="match status" value="1"/>
</dbReference>
<evidence type="ECO:0000256" key="2">
    <source>
        <dbReference type="SAM" id="Coils"/>
    </source>
</evidence>
<keyword evidence="2" id="KW-0175">Coiled coil</keyword>
<dbReference type="PANTHER" id="PTHR37813:SF1">
    <property type="entry name" value="FELS-2 PROPHAGE PROTEIN"/>
    <property type="match status" value="1"/>
</dbReference>
<feature type="coiled-coil region" evidence="2">
    <location>
        <begin position="882"/>
        <end position="909"/>
    </location>
</feature>
<reference evidence="5" key="1">
    <citation type="submission" date="2023-08" db="EMBL/GenBank/DDBJ databases">
        <title>Genomic characterization of piscicolin 126 produced by Carnobacterium maltaromaticum CM22 strain isolated from salmon (Salmo salar).</title>
        <authorList>
            <person name="Gonzalez-Gragera E."/>
            <person name="Garcia-Lopez J.D."/>
            <person name="Teso-Perez C."/>
            <person name="Gimenez-Hernandez I."/>
            <person name="Peralta-Sanchez J.M."/>
            <person name="Valdivia E."/>
            <person name="Montalban-Lopez M."/>
            <person name="Martin-Platero A.M."/>
            <person name="Banos A."/>
            <person name="Martinez-Bueno M."/>
        </authorList>
    </citation>
    <scope>NUCLEOTIDE SEQUENCE</scope>
    <source>
        <strain evidence="5">CM22</strain>
    </source>
</reference>
<protein>
    <submittedName>
        <fullName evidence="5">Phage tail tape measure protein</fullName>
    </submittedName>
</protein>
<dbReference type="RefSeq" id="WP_322809182.1">
    <property type="nucleotide sequence ID" value="NZ_JAVBVO010000003.1"/>
</dbReference>
<feature type="domain" description="Phage tail tape measure protein" evidence="4">
    <location>
        <begin position="311"/>
        <end position="529"/>
    </location>
</feature>
<dbReference type="InterPro" id="IPR010090">
    <property type="entry name" value="Phage_tape_meas"/>
</dbReference>
<feature type="coiled-coil region" evidence="2">
    <location>
        <begin position="61"/>
        <end position="88"/>
    </location>
</feature>
<dbReference type="InterPro" id="IPR023346">
    <property type="entry name" value="Lysozyme-like_dom_sf"/>
</dbReference>
<feature type="transmembrane region" description="Helical" evidence="3">
    <location>
        <begin position="741"/>
        <end position="766"/>
    </location>
</feature>
<dbReference type="SUPFAM" id="SSF57997">
    <property type="entry name" value="Tropomyosin"/>
    <property type="match status" value="1"/>
</dbReference>
<keyword evidence="3" id="KW-1133">Transmembrane helix</keyword>
<evidence type="ECO:0000313" key="6">
    <source>
        <dbReference type="Proteomes" id="UP001290462"/>
    </source>
</evidence>
<keyword evidence="1" id="KW-1188">Viral release from host cell</keyword>
<feature type="transmembrane region" description="Helical" evidence="3">
    <location>
        <begin position="660"/>
        <end position="683"/>
    </location>
</feature>
<keyword evidence="3" id="KW-0472">Membrane</keyword>
<evidence type="ECO:0000259" key="4">
    <source>
        <dbReference type="Pfam" id="PF10145"/>
    </source>
</evidence>
<gene>
    <name evidence="5" type="ORF">RAK27_11755</name>
</gene>
<evidence type="ECO:0000256" key="1">
    <source>
        <dbReference type="ARBA" id="ARBA00022612"/>
    </source>
</evidence>
<accession>A0AAW9JUQ7</accession>
<dbReference type="EMBL" id="JAVBVO010000003">
    <property type="protein sequence ID" value="MDZ5759338.1"/>
    <property type="molecule type" value="Genomic_DNA"/>
</dbReference>
<sequence>MVMNGKPLGNLVIGLSMEGTQMAKTLDEVKRVTKMATSEMKANLAVLGNAGDQYGKTESKIQGLNKVMKAQEAELSVLQKKHREASGAYGENSKEAQKYANQINNLVRRQSAYGKELKEAEVKLNEYKRGTQELKKEIELSERSTNAQVQTLKAQGKAYKANVTELAGLKQQQQLQAKVITDEKAKLTDLIAAKGRDSSETKAQMVVIDEAVSKHAKLGESVKDLSKNYGNMSAATADFKDNIQSVEARLDEFAQKSAAVGKSLTTKVSLPIAGGFAAAAKASIGFESAFTGVKKTVEGTTEELEGISKGIRNMALEIPASTTEISAVAEAAGQLGIETPNILGFTRSMVDMGQATNLASEEAAMQLAKFANVTQMNQKDFDRLGSSIVDLGNNYAATESNIVAMGTRLSGAGAQIGMSQADIMGLGASLASVGIEAEMGGSAISKVMVNMKVASKLGLEPMRELEAQTGMTRRELELLANHDGESFKALAIDLGVTTTEMKNVMKAGKDLENFGAIAGMTAEQFKQAFEKDAVGAIGSFVNGLGTAEEKGTSAIELLDEMGIREIRLRDALLRAGNANELFTGAVARSNKAWDENNALTKEAETRYNTTESKINLMKNTLVEFGIQMGNLLLPSIRDFVKSLTGLLKGFNSLDDGTKKLIVSTGLVAMGIGPVILGVSKLALGLKLVTRSGGGVVTFLGLFSRSAGLSTASALSLTNGVAGATTGLGSMGAGAVGATASMGAMLLPIAGVVAGTVALGAAVYVGVKKYREFKKEQDETAKKVEQFGANVSDATAKAADSFVTMRDEAKTQLTLLETATDENGKKISEQIVKNYSGMAEEVVKAITKTREETVGALNEIQLDVGVAGDEWLAKIMNEATSSFDDDVNQIEKAKNRINELLQEVGGNLQNLNAAQKQEFDSLKAYVDENTGVFADSYKDQERLLNAWNERKDTLSEKNYEKEQTSSKKMRDKALKAAEEDYKKGSAALTKAYDSGAIKSREDYDGLLNALNVQRNKQQAKANAAYAQTDMALSKKIENTGKFNIETMQTAEEAKMNIQGLGYKWFDDHTKKIYDSESAWIKATKKHNDEYLKNTKELSNATVKNLNGFEKSQREIYETIGLLPSEAAKRAKEDRDKIELELTKTGSQMSAVAKKIHADYVEGLKTADEGQLAEVAQSWGLDLANEELIDFGKYGQKTAQQFFDDFKSGSEVGAAEARIYFKTKIESITEVDLAKIGEENIATFRQGLLSGALTFDELAEKFGASVINLFPNDLSAIGELEVESLKKGLESGKIDTQALKDRYAEQYTNLFEKNLTDLGQEEIVTLKKGLEIGLYSPDDLKATYAEQLKNYFSADLANLSQDSMETLKVGFELGVPGTKEKLDQISKLVKDSATIDLGDKGKMSMDTLVDGYRTGKLSVDEFMTGYRQFMDDQSKLDLNANGKFTIDQFGNGMEQAKSYTTHKASDVFQGVQKELEMGPISYEKGKIAVNNLAQGIVDYTPQPKQKATDVFQTVQTQFDMADTSRVKGQVAVNNLAQGLTDYVNEPQKSANQIVQGVGAQFNNVVSASNSLTENLGGTAKLPFIGIPKFKMGTQGALRQSTAAIVGDGGEHELISYPDGKMALSPNKDTLTHLPAGAQVFNGGQTKQMLGMMKGFVNIPKFEKGTGANILDWFGGKIEGIFNFISKPLELWNKIISNSFDETGFAGPAGKNIGGGAKIYADKQSDWIKNLFSSFSVAPAGLGAQRWQPLVMKSLALNGLPVTPAYTNAWLSQIQSESGGNEKAVQGGYTDVNTLSGDLAKGLLQTISATFNAYKHPGHGDIFNGFDNMLAAMNYAKNRYGPAEMLGVIGHGHGYANGGIVSQHQIAQIAEGNRPEAIVPLDPIKRTRAMRILATASRVVGFETGSQVIVEHDQSGVIEELQKQNLLSQQQNSYLQMIIQLLSKNPEQSGTISDLLRLLNQESATEYGNLKYQIGG</sequence>
<organism evidence="5 6">
    <name type="scientific">Carnobacterium maltaromaticum</name>
    <name type="common">Carnobacterium piscicola</name>
    <dbReference type="NCBI Taxonomy" id="2751"/>
    <lineage>
        <taxon>Bacteria</taxon>
        <taxon>Bacillati</taxon>
        <taxon>Bacillota</taxon>
        <taxon>Bacilli</taxon>
        <taxon>Lactobacillales</taxon>
        <taxon>Carnobacteriaceae</taxon>
        <taxon>Carnobacterium</taxon>
    </lineage>
</organism>
<feature type="coiled-coil region" evidence="2">
    <location>
        <begin position="117"/>
        <end position="144"/>
    </location>
</feature>
<evidence type="ECO:0000313" key="5">
    <source>
        <dbReference type="EMBL" id="MDZ5759338.1"/>
    </source>
</evidence>
<evidence type="ECO:0000256" key="3">
    <source>
        <dbReference type="SAM" id="Phobius"/>
    </source>
</evidence>
<dbReference type="CDD" id="cd13402">
    <property type="entry name" value="LT_TF-like"/>
    <property type="match status" value="1"/>
</dbReference>
<dbReference type="NCBIfam" id="TIGR01760">
    <property type="entry name" value="tape_meas_TP901"/>
    <property type="match status" value="2"/>
</dbReference>
<comment type="caution">
    <text evidence="5">The sequence shown here is derived from an EMBL/GenBank/DDBJ whole genome shotgun (WGS) entry which is preliminary data.</text>
</comment>
<dbReference type="PANTHER" id="PTHR37813">
    <property type="entry name" value="FELS-2 PROPHAGE PROTEIN"/>
    <property type="match status" value="1"/>
</dbReference>
<keyword evidence="3" id="KW-0812">Transmembrane</keyword>
<proteinExistence type="predicted"/>
<dbReference type="Proteomes" id="UP001290462">
    <property type="component" value="Unassembled WGS sequence"/>
</dbReference>